<dbReference type="PANTHER" id="PTHR38595">
    <property type="entry name" value="CYTOPLASMIC PROTEIN-RELATED"/>
    <property type="match status" value="1"/>
</dbReference>
<organism evidence="2 3">
    <name type="scientific">Rheinheimera salexigens</name>
    <dbReference type="NCBI Taxonomy" id="1628148"/>
    <lineage>
        <taxon>Bacteria</taxon>
        <taxon>Pseudomonadati</taxon>
        <taxon>Pseudomonadota</taxon>
        <taxon>Gammaproteobacteria</taxon>
        <taxon>Chromatiales</taxon>
        <taxon>Chromatiaceae</taxon>
        <taxon>Rheinheimera</taxon>
    </lineage>
</organism>
<dbReference type="RefSeq" id="WP_070049305.1">
    <property type="nucleotide sequence ID" value="NZ_CBCSDO010000004.1"/>
</dbReference>
<sequence length="165" mass="19081">MTAVKLPPKQQLQMSILDRLIDDDPGHKDSGRQRGFNLKALRQSVRRDLENLLNSRVQWHTWPESYQELELSLLNYGLPDFSVMVVDSTEGRDLLCRAVENAIRRFEPRFVDVEVSIPDASDSLERVLRLRIQALLYADPEPEHIMFDSEVEPVHLGLTIKEFQA</sequence>
<proteinExistence type="predicted"/>
<dbReference type="InterPro" id="IPR017737">
    <property type="entry name" value="TssE1-like"/>
</dbReference>
<comment type="caution">
    <text evidence="2">The sequence shown here is derived from an EMBL/GenBank/DDBJ whole genome shotgun (WGS) entry which is preliminary data.</text>
</comment>
<reference evidence="3" key="1">
    <citation type="submission" date="2016-09" db="EMBL/GenBank/DDBJ databases">
        <authorList>
            <person name="Wan X."/>
            <person name="Hou S."/>
        </authorList>
    </citation>
    <scope>NUCLEOTIDE SEQUENCE [LARGE SCALE GENOMIC DNA]</scope>
    <source>
        <strain evidence="3">KH87</strain>
    </source>
</reference>
<keyword evidence="3" id="KW-1185">Reference proteome</keyword>
<evidence type="ECO:0000313" key="2">
    <source>
        <dbReference type="EMBL" id="OEY69735.1"/>
    </source>
</evidence>
<dbReference type="Gene3D" id="3.10.450.40">
    <property type="match status" value="1"/>
</dbReference>
<feature type="domain" description="IraD/Gp25-like" evidence="1">
    <location>
        <begin position="40"/>
        <end position="140"/>
    </location>
</feature>
<accession>A0A1E7Q6D0</accession>
<dbReference type="STRING" id="1628148.BI198_09290"/>
<dbReference type="NCBIfam" id="TIGR03357">
    <property type="entry name" value="VI_zyme"/>
    <property type="match status" value="1"/>
</dbReference>
<dbReference type="InterPro" id="IPR007048">
    <property type="entry name" value="IraD/Gp25-like"/>
</dbReference>
<name>A0A1E7Q6D0_9GAMM</name>
<dbReference type="Pfam" id="PF04965">
    <property type="entry name" value="GPW_gp25"/>
    <property type="match status" value="1"/>
</dbReference>
<dbReference type="OrthoDB" id="119583at2"/>
<dbReference type="Proteomes" id="UP000242258">
    <property type="component" value="Unassembled WGS sequence"/>
</dbReference>
<dbReference type="EMBL" id="MKEK01000001">
    <property type="protein sequence ID" value="OEY69735.1"/>
    <property type="molecule type" value="Genomic_DNA"/>
</dbReference>
<dbReference type="InterPro" id="IPR053176">
    <property type="entry name" value="T6SS_TssE1-like"/>
</dbReference>
<evidence type="ECO:0000313" key="3">
    <source>
        <dbReference type="Proteomes" id="UP000242258"/>
    </source>
</evidence>
<dbReference type="AlphaFoldDB" id="A0A1E7Q6D0"/>
<dbReference type="SUPFAM" id="SSF160719">
    <property type="entry name" value="gpW/gp25-like"/>
    <property type="match status" value="1"/>
</dbReference>
<dbReference type="PANTHER" id="PTHR38595:SF1">
    <property type="entry name" value="TYPE VI SECRETION SYSTEM COMPONENT TSSE1"/>
    <property type="match status" value="1"/>
</dbReference>
<evidence type="ECO:0000259" key="1">
    <source>
        <dbReference type="Pfam" id="PF04965"/>
    </source>
</evidence>
<gene>
    <name evidence="2" type="ORF">BI198_09290</name>
</gene>
<protein>
    <submittedName>
        <fullName evidence="2">Lysozyme</fullName>
    </submittedName>
</protein>